<gene>
    <name evidence="7" type="ORF">EY643_06040</name>
</gene>
<evidence type="ECO:0000313" key="7">
    <source>
        <dbReference type="EMBL" id="QFU75246.1"/>
    </source>
</evidence>
<comment type="subcellular location">
    <subcellularLocation>
        <location evidence="1">Membrane</location>
        <topology evidence="1">Multi-pass membrane protein</topology>
    </subcellularLocation>
</comment>
<evidence type="ECO:0000256" key="1">
    <source>
        <dbReference type="ARBA" id="ARBA00004141"/>
    </source>
</evidence>
<dbReference type="AlphaFoldDB" id="A0A5P9NI95"/>
<feature type="transmembrane region" description="Helical" evidence="5">
    <location>
        <begin position="263"/>
        <end position="283"/>
    </location>
</feature>
<name>A0A5P9NI95_9GAMM</name>
<feature type="transmembrane region" description="Helical" evidence="5">
    <location>
        <begin position="150"/>
        <end position="169"/>
    </location>
</feature>
<dbReference type="OrthoDB" id="554876at2"/>
<dbReference type="SUPFAM" id="SSF103481">
    <property type="entry name" value="Multidrug resistance efflux transporter EmrE"/>
    <property type="match status" value="2"/>
</dbReference>
<dbReference type="PANTHER" id="PTHR22911">
    <property type="entry name" value="ACYL-MALONYL CONDENSING ENZYME-RELATED"/>
    <property type="match status" value="1"/>
</dbReference>
<feature type="transmembrane region" description="Helical" evidence="5">
    <location>
        <begin position="100"/>
        <end position="118"/>
    </location>
</feature>
<feature type="transmembrane region" description="Helical" evidence="5">
    <location>
        <begin position="70"/>
        <end position="88"/>
    </location>
</feature>
<keyword evidence="2 5" id="KW-0812">Transmembrane</keyword>
<feature type="domain" description="EamA" evidence="6">
    <location>
        <begin position="150"/>
        <end position="280"/>
    </location>
</feature>
<protein>
    <submittedName>
        <fullName evidence="7">DMT family transporter</fullName>
    </submittedName>
</protein>
<dbReference type="EMBL" id="CP036422">
    <property type="protein sequence ID" value="QFU75246.1"/>
    <property type="molecule type" value="Genomic_DNA"/>
</dbReference>
<evidence type="ECO:0000256" key="4">
    <source>
        <dbReference type="ARBA" id="ARBA00023136"/>
    </source>
</evidence>
<dbReference type="PANTHER" id="PTHR22911:SF6">
    <property type="entry name" value="SOLUTE CARRIER FAMILY 35 MEMBER G1"/>
    <property type="match status" value="1"/>
</dbReference>
<organism evidence="7 8">
    <name type="scientific">Halioglobus maricola</name>
    <dbReference type="NCBI Taxonomy" id="2601894"/>
    <lineage>
        <taxon>Bacteria</taxon>
        <taxon>Pseudomonadati</taxon>
        <taxon>Pseudomonadota</taxon>
        <taxon>Gammaproteobacteria</taxon>
        <taxon>Cellvibrionales</taxon>
        <taxon>Halieaceae</taxon>
        <taxon>Halioglobus</taxon>
    </lineage>
</organism>
<evidence type="ECO:0000256" key="2">
    <source>
        <dbReference type="ARBA" id="ARBA00022692"/>
    </source>
</evidence>
<dbReference type="KEGG" id="halc:EY643_06040"/>
<evidence type="ECO:0000256" key="5">
    <source>
        <dbReference type="SAM" id="Phobius"/>
    </source>
</evidence>
<dbReference type="Proteomes" id="UP000326287">
    <property type="component" value="Chromosome"/>
</dbReference>
<dbReference type="Pfam" id="PF00892">
    <property type="entry name" value="EamA"/>
    <property type="match status" value="2"/>
</dbReference>
<feature type="transmembrane region" description="Helical" evidence="5">
    <location>
        <begin position="125"/>
        <end position="144"/>
    </location>
</feature>
<dbReference type="InterPro" id="IPR000620">
    <property type="entry name" value="EamA_dom"/>
</dbReference>
<feature type="transmembrane region" description="Helical" evidence="5">
    <location>
        <begin position="38"/>
        <end position="58"/>
    </location>
</feature>
<dbReference type="GO" id="GO:0016020">
    <property type="term" value="C:membrane"/>
    <property type="evidence" value="ECO:0007669"/>
    <property type="project" value="UniProtKB-SubCell"/>
</dbReference>
<proteinExistence type="predicted"/>
<sequence>MPASAPQIRQAISLSLLMIIIASTAAVATKFASRQASTEAIVTVQYLVCLILCLPITLRPGLVNLRTERAGLHLFRGAVGVLGFYLFYAALDNIPMVDAMLLRQSAPLTVPLVIWLWSRERIAPSAWVPLLIGFIGVGVILRPSPEGLSWWHAGGFLSALCLAISMVATHKLASTEPASRILLYYFVLSLACVAPFSLGDFTGLDWQVWAAMLYVGIAIYYTLRLYTRAYALAPAHAIAPINYLAVVLGGFWGWLIWDQVPDTWSLLGSALVISGGLLTIFLARSQQAANSS</sequence>
<feature type="domain" description="EamA" evidence="6">
    <location>
        <begin position="11"/>
        <end position="141"/>
    </location>
</feature>
<feature type="transmembrane region" description="Helical" evidence="5">
    <location>
        <begin position="235"/>
        <end position="257"/>
    </location>
</feature>
<keyword evidence="4 5" id="KW-0472">Membrane</keyword>
<evidence type="ECO:0000259" key="6">
    <source>
        <dbReference type="Pfam" id="PF00892"/>
    </source>
</evidence>
<keyword evidence="8" id="KW-1185">Reference proteome</keyword>
<feature type="transmembrane region" description="Helical" evidence="5">
    <location>
        <begin position="204"/>
        <end position="223"/>
    </location>
</feature>
<reference evidence="7 8" key="1">
    <citation type="submission" date="2019-02" db="EMBL/GenBank/DDBJ databases">
        <authorList>
            <person name="Li S.-H."/>
        </authorList>
    </citation>
    <scope>NUCLEOTIDE SEQUENCE [LARGE SCALE GENOMIC DNA]</scope>
    <source>
        <strain evidence="7 8">IMCC14385</strain>
    </source>
</reference>
<feature type="transmembrane region" description="Helical" evidence="5">
    <location>
        <begin position="181"/>
        <end position="198"/>
    </location>
</feature>
<dbReference type="RefSeq" id="WP_152661352.1">
    <property type="nucleotide sequence ID" value="NZ_CP036422.1"/>
</dbReference>
<accession>A0A5P9NI95</accession>
<keyword evidence="3 5" id="KW-1133">Transmembrane helix</keyword>
<dbReference type="InterPro" id="IPR037185">
    <property type="entry name" value="EmrE-like"/>
</dbReference>
<evidence type="ECO:0000313" key="8">
    <source>
        <dbReference type="Proteomes" id="UP000326287"/>
    </source>
</evidence>
<evidence type="ECO:0000256" key="3">
    <source>
        <dbReference type="ARBA" id="ARBA00022989"/>
    </source>
</evidence>